<sequence>MIDFGNSDSAAELTVWLTERVAFYLDRGPETIRPDVDLAEYGVDSVYALSVVSDIEDRIQQEVDLGAARLYPTIDALVGYLLTLTARRDETADPVASAGA</sequence>
<dbReference type="EMBL" id="JACHDP010000001">
    <property type="protein sequence ID" value="MBB5480974.1"/>
    <property type="molecule type" value="Genomic_DNA"/>
</dbReference>
<evidence type="ECO:0000313" key="4">
    <source>
        <dbReference type="EMBL" id="MBB5480974.1"/>
    </source>
</evidence>
<dbReference type="InterPro" id="IPR009081">
    <property type="entry name" value="PP-bd_ACP"/>
</dbReference>
<evidence type="ECO:0000256" key="2">
    <source>
        <dbReference type="ARBA" id="ARBA00022553"/>
    </source>
</evidence>
<proteinExistence type="predicted"/>
<comment type="caution">
    <text evidence="4">The sequence shown here is derived from an EMBL/GenBank/DDBJ whole genome shotgun (WGS) entry which is preliminary data.</text>
</comment>
<dbReference type="AlphaFoldDB" id="A0A840W4L5"/>
<protein>
    <submittedName>
        <fullName evidence="4">Acyl carrier protein</fullName>
    </submittedName>
</protein>
<dbReference type="Pfam" id="PF00550">
    <property type="entry name" value="PP-binding"/>
    <property type="match status" value="1"/>
</dbReference>
<dbReference type="SMART" id="SM00823">
    <property type="entry name" value="PKS_PP"/>
    <property type="match status" value="1"/>
</dbReference>
<dbReference type="SMART" id="SM01294">
    <property type="entry name" value="PKS_PP_betabranch"/>
    <property type="match status" value="1"/>
</dbReference>
<dbReference type="Gene3D" id="1.10.1200.10">
    <property type="entry name" value="ACP-like"/>
    <property type="match status" value="1"/>
</dbReference>
<name>A0A840W4L5_9ACTN</name>
<accession>A0A840W4L5</accession>
<evidence type="ECO:0000256" key="1">
    <source>
        <dbReference type="ARBA" id="ARBA00022450"/>
    </source>
</evidence>
<dbReference type="RefSeq" id="WP_221309943.1">
    <property type="nucleotide sequence ID" value="NZ_BMNF01000004.1"/>
</dbReference>
<keyword evidence="2" id="KW-0597">Phosphoprotein</keyword>
<keyword evidence="5" id="KW-1185">Reference proteome</keyword>
<dbReference type="SUPFAM" id="SSF47336">
    <property type="entry name" value="ACP-like"/>
    <property type="match status" value="1"/>
</dbReference>
<feature type="domain" description="Carrier" evidence="3">
    <location>
        <begin position="8"/>
        <end position="85"/>
    </location>
</feature>
<dbReference type="InterPro" id="IPR020806">
    <property type="entry name" value="PKS_PP-bd"/>
</dbReference>
<dbReference type="GO" id="GO:0031177">
    <property type="term" value="F:phosphopantetheine binding"/>
    <property type="evidence" value="ECO:0007669"/>
    <property type="project" value="InterPro"/>
</dbReference>
<organism evidence="4 5">
    <name type="scientific">Micromonospora parathelypteridis</name>
    <dbReference type="NCBI Taxonomy" id="1839617"/>
    <lineage>
        <taxon>Bacteria</taxon>
        <taxon>Bacillati</taxon>
        <taxon>Actinomycetota</taxon>
        <taxon>Actinomycetes</taxon>
        <taxon>Micromonosporales</taxon>
        <taxon>Micromonosporaceae</taxon>
        <taxon>Micromonospora</taxon>
    </lineage>
</organism>
<dbReference type="Proteomes" id="UP000586947">
    <property type="component" value="Unassembled WGS sequence"/>
</dbReference>
<dbReference type="InterPro" id="IPR036736">
    <property type="entry name" value="ACP-like_sf"/>
</dbReference>
<keyword evidence="1" id="KW-0596">Phosphopantetheine</keyword>
<evidence type="ECO:0000313" key="5">
    <source>
        <dbReference type="Proteomes" id="UP000586947"/>
    </source>
</evidence>
<dbReference type="PROSITE" id="PS50075">
    <property type="entry name" value="CARRIER"/>
    <property type="match status" value="1"/>
</dbReference>
<evidence type="ECO:0000259" key="3">
    <source>
        <dbReference type="PROSITE" id="PS50075"/>
    </source>
</evidence>
<reference evidence="4 5" key="1">
    <citation type="submission" date="2020-08" db="EMBL/GenBank/DDBJ databases">
        <title>Sequencing the genomes of 1000 actinobacteria strains.</title>
        <authorList>
            <person name="Klenk H.-P."/>
        </authorList>
    </citation>
    <scope>NUCLEOTIDE SEQUENCE [LARGE SCALE GENOMIC DNA]</scope>
    <source>
        <strain evidence="4 5">DSM 103125</strain>
    </source>
</reference>
<gene>
    <name evidence="4" type="ORF">HNR20_005479</name>
</gene>